<comment type="similarity">
    <text evidence="2">Belongs to the eukaryotic AdoMetDC family.</text>
</comment>
<sequence>MPLLLLCRITHAGPRKKIYFRQEQVKVVIISCGGLCPGFSDVTYIDHLTGNDDESKERYFTRRKVGKTRSMTENTGIRNANSTILMTSEDGFSYSSFKAVGYDYNTIHLSQLVTRVLSCYKPKK</sequence>
<dbReference type="InterPro" id="IPR048283">
    <property type="entry name" value="AdoMetDC-like"/>
</dbReference>
<gene>
    <name evidence="5" type="ORF">ERUC_LOCUS6804</name>
</gene>
<evidence type="ECO:0000256" key="4">
    <source>
        <dbReference type="ARBA" id="ARBA00023115"/>
    </source>
</evidence>
<dbReference type="EMBL" id="CAKOAT010078488">
    <property type="protein sequence ID" value="CAH8313380.1"/>
    <property type="molecule type" value="Genomic_DNA"/>
</dbReference>
<comment type="pathway">
    <text evidence="1">Amine and polyamine biosynthesis; S-adenosylmethioninamine biosynthesis; S-adenosylmethioninamine from S-adenosyl-L-methionine: step 1/1.</text>
</comment>
<dbReference type="SUPFAM" id="SSF53784">
    <property type="entry name" value="Phosphofructokinase"/>
    <property type="match status" value="1"/>
</dbReference>
<dbReference type="SUPFAM" id="SSF56276">
    <property type="entry name" value="S-adenosylmethionine decarboxylase"/>
    <property type="match status" value="1"/>
</dbReference>
<dbReference type="AlphaFoldDB" id="A0ABC8J576"/>
<protein>
    <submittedName>
        <fullName evidence="5">Uncharacterized protein</fullName>
    </submittedName>
</protein>
<keyword evidence="3" id="KW-0745">Spermidine biosynthesis</keyword>
<comment type="caution">
    <text evidence="5">The sequence shown here is derived from an EMBL/GenBank/DDBJ whole genome shotgun (WGS) entry which is preliminary data.</text>
</comment>
<name>A0ABC8J576_ERUVS</name>
<evidence type="ECO:0000256" key="2">
    <source>
        <dbReference type="ARBA" id="ARBA00008466"/>
    </source>
</evidence>
<dbReference type="Proteomes" id="UP001642260">
    <property type="component" value="Unassembled WGS sequence"/>
</dbReference>
<dbReference type="InterPro" id="IPR035966">
    <property type="entry name" value="PKF_sf"/>
</dbReference>
<dbReference type="Gene3D" id="3.60.90.10">
    <property type="entry name" value="S-adenosylmethionine decarboxylase"/>
    <property type="match status" value="1"/>
</dbReference>
<evidence type="ECO:0000256" key="1">
    <source>
        <dbReference type="ARBA" id="ARBA00004911"/>
    </source>
</evidence>
<accession>A0ABC8J576</accession>
<dbReference type="Pfam" id="PF01536">
    <property type="entry name" value="SAM_decarbox"/>
    <property type="match status" value="1"/>
</dbReference>
<proteinExistence type="inferred from homology"/>
<dbReference type="GO" id="GO:0008295">
    <property type="term" value="P:spermidine biosynthetic process"/>
    <property type="evidence" value="ECO:0007669"/>
    <property type="project" value="UniProtKB-KW"/>
</dbReference>
<organism evidence="5 6">
    <name type="scientific">Eruca vesicaria subsp. sativa</name>
    <name type="common">Garden rocket</name>
    <name type="synonym">Eruca sativa</name>
    <dbReference type="NCBI Taxonomy" id="29727"/>
    <lineage>
        <taxon>Eukaryota</taxon>
        <taxon>Viridiplantae</taxon>
        <taxon>Streptophyta</taxon>
        <taxon>Embryophyta</taxon>
        <taxon>Tracheophyta</taxon>
        <taxon>Spermatophyta</taxon>
        <taxon>Magnoliopsida</taxon>
        <taxon>eudicotyledons</taxon>
        <taxon>Gunneridae</taxon>
        <taxon>Pentapetalae</taxon>
        <taxon>rosids</taxon>
        <taxon>malvids</taxon>
        <taxon>Brassicales</taxon>
        <taxon>Brassicaceae</taxon>
        <taxon>Brassiceae</taxon>
        <taxon>Eruca</taxon>
    </lineage>
</organism>
<reference evidence="5 6" key="1">
    <citation type="submission" date="2022-03" db="EMBL/GenBank/DDBJ databases">
        <authorList>
            <person name="Macdonald S."/>
            <person name="Ahmed S."/>
            <person name="Newling K."/>
        </authorList>
    </citation>
    <scope>NUCLEOTIDE SEQUENCE [LARGE SCALE GENOMIC DNA]</scope>
</reference>
<evidence type="ECO:0000256" key="3">
    <source>
        <dbReference type="ARBA" id="ARBA00023066"/>
    </source>
</evidence>
<dbReference type="InterPro" id="IPR016067">
    <property type="entry name" value="S-AdoMet_deCO2ase_core"/>
</dbReference>
<keyword evidence="4" id="KW-0620">Polyamine biosynthesis</keyword>
<keyword evidence="6" id="KW-1185">Reference proteome</keyword>
<evidence type="ECO:0000313" key="5">
    <source>
        <dbReference type="EMBL" id="CAH8313380.1"/>
    </source>
</evidence>
<evidence type="ECO:0000313" key="6">
    <source>
        <dbReference type="Proteomes" id="UP001642260"/>
    </source>
</evidence>